<organism evidence="6">
    <name type="scientific">uncultured bacterium EIL80B09</name>
    <dbReference type="NCBI Taxonomy" id="1768206"/>
    <lineage>
        <taxon>Bacteria</taxon>
        <taxon>environmental samples</taxon>
    </lineage>
</organism>
<dbReference type="Gene3D" id="1.10.443.10">
    <property type="entry name" value="Intergrase catalytic core"/>
    <property type="match status" value="1"/>
</dbReference>
<dbReference type="InterPro" id="IPR002104">
    <property type="entry name" value="Integrase_catalytic"/>
</dbReference>
<dbReference type="GO" id="GO:0015074">
    <property type="term" value="P:DNA integration"/>
    <property type="evidence" value="ECO:0007669"/>
    <property type="project" value="InterPro"/>
</dbReference>
<comment type="similarity">
    <text evidence="1">Belongs to the 'phage' integrase family.</text>
</comment>
<dbReference type="InterPro" id="IPR010998">
    <property type="entry name" value="Integrase_recombinase_N"/>
</dbReference>
<dbReference type="InterPro" id="IPR013762">
    <property type="entry name" value="Integrase-like_cat_sf"/>
</dbReference>
<evidence type="ECO:0000256" key="2">
    <source>
        <dbReference type="ARBA" id="ARBA00023125"/>
    </source>
</evidence>
<dbReference type="PANTHER" id="PTHR30349:SF41">
    <property type="entry name" value="INTEGRASE_RECOMBINASE PROTEIN MJ0367-RELATED"/>
    <property type="match status" value="1"/>
</dbReference>
<dbReference type="SUPFAM" id="SSF56349">
    <property type="entry name" value="DNA breaking-rejoining enzymes"/>
    <property type="match status" value="1"/>
</dbReference>
<dbReference type="Pfam" id="PF00589">
    <property type="entry name" value="Phage_integrase"/>
    <property type="match status" value="1"/>
</dbReference>
<dbReference type="PANTHER" id="PTHR30349">
    <property type="entry name" value="PHAGE INTEGRASE-RELATED"/>
    <property type="match status" value="1"/>
</dbReference>
<keyword evidence="3" id="KW-0233">DNA recombination</keyword>
<dbReference type="PROSITE" id="PS51900">
    <property type="entry name" value="CB"/>
    <property type="match status" value="1"/>
</dbReference>
<evidence type="ECO:0000256" key="4">
    <source>
        <dbReference type="PROSITE-ProRule" id="PRU01248"/>
    </source>
</evidence>
<dbReference type="EMBL" id="KT201086">
    <property type="protein sequence ID" value="ALS56082.1"/>
    <property type="molecule type" value="Genomic_DNA"/>
</dbReference>
<dbReference type="GO" id="GO:0006310">
    <property type="term" value="P:DNA recombination"/>
    <property type="evidence" value="ECO:0007669"/>
    <property type="project" value="UniProtKB-KW"/>
</dbReference>
<dbReference type="CDD" id="cd00796">
    <property type="entry name" value="INT_Rci_Hp1_C"/>
    <property type="match status" value="1"/>
</dbReference>
<accession>A0A0U2IWM7</accession>
<sequence length="343" mass="39907">MLAKKKMHLKEQELYEGIFDDHDILKMPEIRVSPQVRLDLNLGVEKYLDASGVHKNARTQNNDKYALESLISRLDKVFVDEVTPYDIQMLLGKLKSENKKEATLRTYRGILKKFFAWITENGLVQMDNPVNKHSLIKQTSNLVRDRLPKPEEIQRILSCDSEIMPVLRYLIHTGARLGEVLHLEWEDIEDGIWQISHKPNCPTKFGIGWSPKWGKSRSIPLKSEALEVLENQPRISRWVFPKADGTRRDSLDKSWKTLLKNAQVEDLQIKDFRNWANHILKHENLFTTKEASSYLGHSPMVNESHYEPISKERISQKINMDGFNCYKAATKSDSVFNREILRN</sequence>
<dbReference type="InterPro" id="IPR044068">
    <property type="entry name" value="CB"/>
</dbReference>
<reference evidence="6" key="1">
    <citation type="journal article" date="2016" name="ISME J.">
        <title>Functional metagenomic screen reveals new and diverse microbial rhodopsins.</title>
        <authorList>
            <person name="Pushkarev A."/>
            <person name="Beja O."/>
        </authorList>
    </citation>
    <scope>NUCLEOTIDE SEQUENCE</scope>
</reference>
<evidence type="ECO:0000313" key="6">
    <source>
        <dbReference type="EMBL" id="ALS56082.1"/>
    </source>
</evidence>
<dbReference type="GO" id="GO:0003677">
    <property type="term" value="F:DNA binding"/>
    <property type="evidence" value="ECO:0007669"/>
    <property type="project" value="UniProtKB-UniRule"/>
</dbReference>
<protein>
    <recommendedName>
        <fullName evidence="5">Core-binding (CB) domain-containing protein</fullName>
    </recommendedName>
</protein>
<evidence type="ECO:0000256" key="3">
    <source>
        <dbReference type="ARBA" id="ARBA00023172"/>
    </source>
</evidence>
<evidence type="ECO:0000259" key="5">
    <source>
        <dbReference type="PROSITE" id="PS51900"/>
    </source>
</evidence>
<evidence type="ECO:0000256" key="1">
    <source>
        <dbReference type="ARBA" id="ARBA00008857"/>
    </source>
</evidence>
<dbReference type="InterPro" id="IPR011010">
    <property type="entry name" value="DNA_brk_join_enz"/>
</dbReference>
<dbReference type="Gene3D" id="1.10.150.130">
    <property type="match status" value="1"/>
</dbReference>
<dbReference type="AlphaFoldDB" id="A0A0U2IWM7"/>
<proteinExistence type="inferred from homology"/>
<keyword evidence="2 4" id="KW-0238">DNA-binding</keyword>
<feature type="domain" description="Core-binding (CB)" evidence="5">
    <location>
        <begin position="38"/>
        <end position="119"/>
    </location>
</feature>
<name>A0A0U2IWM7_9BACT</name>
<dbReference type="InterPro" id="IPR050090">
    <property type="entry name" value="Tyrosine_recombinase_XerCD"/>
</dbReference>